<name>A0A4Q1KFP6_9FLAO</name>
<dbReference type="PANTHER" id="PTHR43877:SF2">
    <property type="entry name" value="AMINOALKYLPHOSPHONATE N-ACETYLTRANSFERASE-RELATED"/>
    <property type="match status" value="1"/>
</dbReference>
<protein>
    <submittedName>
        <fullName evidence="4">GNAT family N-acetyltransferase</fullName>
    </submittedName>
</protein>
<dbReference type="PANTHER" id="PTHR43877">
    <property type="entry name" value="AMINOALKYLPHOSPHONATE N-ACETYLTRANSFERASE-RELATED-RELATED"/>
    <property type="match status" value="1"/>
</dbReference>
<evidence type="ECO:0000313" key="5">
    <source>
        <dbReference type="Proteomes" id="UP000289734"/>
    </source>
</evidence>
<dbReference type="SUPFAM" id="SSF55729">
    <property type="entry name" value="Acyl-CoA N-acyltransferases (Nat)"/>
    <property type="match status" value="1"/>
</dbReference>
<gene>
    <name evidence="4" type="ORF">EQG68_14250</name>
</gene>
<keyword evidence="1 4" id="KW-0808">Transferase</keyword>
<evidence type="ECO:0000256" key="2">
    <source>
        <dbReference type="ARBA" id="ARBA00023315"/>
    </source>
</evidence>
<dbReference type="PROSITE" id="PS51186">
    <property type="entry name" value="GNAT"/>
    <property type="match status" value="1"/>
</dbReference>
<dbReference type="OrthoDB" id="9792929at2"/>
<evidence type="ECO:0000313" key="4">
    <source>
        <dbReference type="EMBL" id="RXR28513.1"/>
    </source>
</evidence>
<accession>A0A4Q1KFP6</accession>
<organism evidence="4 5">
    <name type="scientific">Flavobacterium piscinae</name>
    <dbReference type="NCBI Taxonomy" id="2506424"/>
    <lineage>
        <taxon>Bacteria</taxon>
        <taxon>Pseudomonadati</taxon>
        <taxon>Bacteroidota</taxon>
        <taxon>Flavobacteriia</taxon>
        <taxon>Flavobacteriales</taxon>
        <taxon>Flavobacteriaceae</taxon>
        <taxon>Flavobacterium</taxon>
    </lineage>
</organism>
<dbReference type="GO" id="GO:0016747">
    <property type="term" value="F:acyltransferase activity, transferring groups other than amino-acyl groups"/>
    <property type="evidence" value="ECO:0007669"/>
    <property type="project" value="InterPro"/>
</dbReference>
<dbReference type="AlphaFoldDB" id="A0A4Q1KFP6"/>
<reference evidence="5" key="1">
    <citation type="submission" date="2019-01" db="EMBL/GenBank/DDBJ databases">
        <title>Cytophagaceae bacterium strain CAR-16.</title>
        <authorList>
            <person name="Chen W.-M."/>
        </authorList>
    </citation>
    <scope>NUCLEOTIDE SEQUENCE [LARGE SCALE GENOMIC DNA]</scope>
    <source>
        <strain evidence="5">ICH-30</strain>
    </source>
</reference>
<dbReference type="Gene3D" id="3.40.630.30">
    <property type="match status" value="1"/>
</dbReference>
<evidence type="ECO:0000259" key="3">
    <source>
        <dbReference type="PROSITE" id="PS51186"/>
    </source>
</evidence>
<sequence length="146" mass="16952">MNCLIRPVSETDFEAVYQFINALEDFVFPKASQQAIFLENLSNPKHIFLLAEINQIPVGFISCHVQNLIHHGGLVGEIQEMFVLEQYRSKQIGKQLLDELKKIAKEKNILQLEVTSSFKREKAHAFYEREGFPNTHKKFVCKIFLQ</sequence>
<keyword evidence="2" id="KW-0012">Acyltransferase</keyword>
<dbReference type="InterPro" id="IPR016181">
    <property type="entry name" value="Acyl_CoA_acyltransferase"/>
</dbReference>
<dbReference type="CDD" id="cd04301">
    <property type="entry name" value="NAT_SF"/>
    <property type="match status" value="1"/>
</dbReference>
<dbReference type="InterPro" id="IPR000182">
    <property type="entry name" value="GNAT_dom"/>
</dbReference>
<dbReference type="Proteomes" id="UP000289734">
    <property type="component" value="Unassembled WGS sequence"/>
</dbReference>
<keyword evidence="5" id="KW-1185">Reference proteome</keyword>
<comment type="caution">
    <text evidence="4">The sequence shown here is derived from an EMBL/GenBank/DDBJ whole genome shotgun (WGS) entry which is preliminary data.</text>
</comment>
<feature type="domain" description="N-acetyltransferase" evidence="3">
    <location>
        <begin position="3"/>
        <end position="146"/>
    </location>
</feature>
<dbReference type="Pfam" id="PF00583">
    <property type="entry name" value="Acetyltransf_1"/>
    <property type="match status" value="1"/>
</dbReference>
<dbReference type="EMBL" id="SBKQ01000018">
    <property type="protein sequence ID" value="RXR28513.1"/>
    <property type="molecule type" value="Genomic_DNA"/>
</dbReference>
<proteinExistence type="predicted"/>
<dbReference type="RefSeq" id="WP_129465562.1">
    <property type="nucleotide sequence ID" value="NZ_SBKQ01000018.1"/>
</dbReference>
<evidence type="ECO:0000256" key="1">
    <source>
        <dbReference type="ARBA" id="ARBA00022679"/>
    </source>
</evidence>
<dbReference type="InterPro" id="IPR050832">
    <property type="entry name" value="Bact_Acetyltransf"/>
</dbReference>